<evidence type="ECO:0000313" key="3">
    <source>
        <dbReference type="Proteomes" id="UP000053676"/>
    </source>
</evidence>
<gene>
    <name evidence="2" type="ORF">NECAME_01007</name>
</gene>
<dbReference type="KEGG" id="nai:NECAME_01007"/>
<proteinExistence type="predicted"/>
<protein>
    <submittedName>
        <fullName evidence="2">Uncharacterized protein</fullName>
    </submittedName>
</protein>
<reference evidence="3" key="1">
    <citation type="journal article" date="2014" name="Nat. Genet.">
        <title>Genome of the human hookworm Necator americanus.</title>
        <authorList>
            <person name="Tang Y.T."/>
            <person name="Gao X."/>
            <person name="Rosa B.A."/>
            <person name="Abubucker S."/>
            <person name="Hallsworth-Pepin K."/>
            <person name="Martin J."/>
            <person name="Tyagi R."/>
            <person name="Heizer E."/>
            <person name="Zhang X."/>
            <person name="Bhonagiri-Palsikar V."/>
            <person name="Minx P."/>
            <person name="Warren W.C."/>
            <person name="Wang Q."/>
            <person name="Zhan B."/>
            <person name="Hotez P.J."/>
            <person name="Sternberg P.W."/>
            <person name="Dougall A."/>
            <person name="Gaze S.T."/>
            <person name="Mulvenna J."/>
            <person name="Sotillo J."/>
            <person name="Ranganathan S."/>
            <person name="Rabelo E.M."/>
            <person name="Wilson R.K."/>
            <person name="Felgner P.L."/>
            <person name="Bethony J."/>
            <person name="Hawdon J.M."/>
            <person name="Gasser R.B."/>
            <person name="Loukas A."/>
            <person name="Mitreva M."/>
        </authorList>
    </citation>
    <scope>NUCLEOTIDE SEQUENCE [LARGE SCALE GENOMIC DNA]</scope>
</reference>
<dbReference type="OMA" id="QESWWLP"/>
<feature type="region of interest" description="Disordered" evidence="1">
    <location>
        <begin position="113"/>
        <end position="134"/>
    </location>
</feature>
<sequence length="134" mass="15040">MTGLQESWWLPKRKRTRMAICTYNARALTSEAAIEDLMMQAKKIKYDVIELTETRRRHPLNAVYGTGEELFLGTCDSRGVGGVGVPVNTSMAKNIDSFEQLTTRIGRLRMRRCGPAPKKNAGGASHRDLRPTME</sequence>
<dbReference type="Proteomes" id="UP000053676">
    <property type="component" value="Unassembled WGS sequence"/>
</dbReference>
<dbReference type="AlphaFoldDB" id="W2SK69"/>
<feature type="compositionally biased region" description="Basic and acidic residues" evidence="1">
    <location>
        <begin position="125"/>
        <end position="134"/>
    </location>
</feature>
<accession>W2SK69</accession>
<keyword evidence="3" id="KW-1185">Reference proteome</keyword>
<evidence type="ECO:0000256" key="1">
    <source>
        <dbReference type="SAM" id="MobiDB-lite"/>
    </source>
</evidence>
<name>W2SK69_NECAM</name>
<dbReference type="EMBL" id="KI669015">
    <property type="protein sequence ID" value="ETN70059.1"/>
    <property type="molecule type" value="Genomic_DNA"/>
</dbReference>
<dbReference type="OrthoDB" id="10071381at2759"/>
<organism evidence="2 3">
    <name type="scientific">Necator americanus</name>
    <name type="common">Human hookworm</name>
    <dbReference type="NCBI Taxonomy" id="51031"/>
    <lineage>
        <taxon>Eukaryota</taxon>
        <taxon>Metazoa</taxon>
        <taxon>Ecdysozoa</taxon>
        <taxon>Nematoda</taxon>
        <taxon>Chromadorea</taxon>
        <taxon>Rhabditida</taxon>
        <taxon>Rhabditina</taxon>
        <taxon>Rhabditomorpha</taxon>
        <taxon>Strongyloidea</taxon>
        <taxon>Ancylostomatidae</taxon>
        <taxon>Bunostominae</taxon>
        <taxon>Necator</taxon>
    </lineage>
</organism>
<evidence type="ECO:0000313" key="2">
    <source>
        <dbReference type="EMBL" id="ETN70059.1"/>
    </source>
</evidence>